<feature type="region of interest" description="Disordered" evidence="1">
    <location>
        <begin position="1"/>
        <end position="32"/>
    </location>
</feature>
<evidence type="ECO:0000313" key="3">
    <source>
        <dbReference type="Proteomes" id="UP000017836"/>
    </source>
</evidence>
<dbReference type="HOGENOM" id="CLU_1689076_0_0_1"/>
<evidence type="ECO:0000256" key="1">
    <source>
        <dbReference type="SAM" id="MobiDB-lite"/>
    </source>
</evidence>
<dbReference type="Proteomes" id="UP000017836">
    <property type="component" value="Unassembled WGS sequence"/>
</dbReference>
<dbReference type="AlphaFoldDB" id="W1NZG8"/>
<name>W1NZG8_AMBTC</name>
<dbReference type="Gramene" id="ERN01068">
    <property type="protein sequence ID" value="ERN01068"/>
    <property type="gene ID" value="AMTR_s00002p00173810"/>
</dbReference>
<evidence type="ECO:0000313" key="2">
    <source>
        <dbReference type="EMBL" id="ERN01068.1"/>
    </source>
</evidence>
<proteinExistence type="predicted"/>
<dbReference type="EMBL" id="KI394767">
    <property type="protein sequence ID" value="ERN01068.1"/>
    <property type="molecule type" value="Genomic_DNA"/>
</dbReference>
<feature type="compositionally biased region" description="Basic and acidic residues" evidence="1">
    <location>
        <begin position="7"/>
        <end position="18"/>
    </location>
</feature>
<gene>
    <name evidence="2" type="ORF">AMTR_s00002p00173810</name>
</gene>
<accession>W1NZG8</accession>
<reference evidence="3" key="1">
    <citation type="journal article" date="2013" name="Science">
        <title>The Amborella genome and the evolution of flowering plants.</title>
        <authorList>
            <consortium name="Amborella Genome Project"/>
        </authorList>
    </citation>
    <scope>NUCLEOTIDE SEQUENCE [LARGE SCALE GENOMIC DNA]</scope>
</reference>
<protein>
    <submittedName>
        <fullName evidence="2">Uncharacterized protein</fullName>
    </submittedName>
</protein>
<sequence length="156" mass="17274">MPPVQQQRREQWRAEHYNESSPGSEENPKQRDGATCLASVAAVIQERAVIGMVDSAANVMCLQFSNRKRHEVHVSFQLCLHMSGNRGDRLARVHPRVMSTAFKLVVQATAAARVTTCHAGESFFARVRLIPKVCCVPHATTQSSSTCHEHVMPVIA</sequence>
<organism evidence="2 3">
    <name type="scientific">Amborella trichopoda</name>
    <dbReference type="NCBI Taxonomy" id="13333"/>
    <lineage>
        <taxon>Eukaryota</taxon>
        <taxon>Viridiplantae</taxon>
        <taxon>Streptophyta</taxon>
        <taxon>Embryophyta</taxon>
        <taxon>Tracheophyta</taxon>
        <taxon>Spermatophyta</taxon>
        <taxon>Magnoliopsida</taxon>
        <taxon>Amborellales</taxon>
        <taxon>Amborellaceae</taxon>
        <taxon>Amborella</taxon>
    </lineage>
</organism>
<keyword evidence="3" id="KW-1185">Reference proteome</keyword>